<dbReference type="SUPFAM" id="SSF56024">
    <property type="entry name" value="Phospholipase D/nuclease"/>
    <property type="match status" value="2"/>
</dbReference>
<feature type="signal peptide" evidence="1">
    <location>
        <begin position="1"/>
        <end position="27"/>
    </location>
</feature>
<evidence type="ECO:0000256" key="1">
    <source>
        <dbReference type="SAM" id="SignalP"/>
    </source>
</evidence>
<dbReference type="EMBL" id="MGFH01000039">
    <property type="protein sequence ID" value="OGM07647.1"/>
    <property type="molecule type" value="Genomic_DNA"/>
</dbReference>
<evidence type="ECO:0000259" key="2">
    <source>
        <dbReference type="PROSITE" id="PS50035"/>
    </source>
</evidence>
<dbReference type="PROSITE" id="PS50035">
    <property type="entry name" value="PLD"/>
    <property type="match status" value="2"/>
</dbReference>
<sequence length="499" mass="56481">MKTRLRLFISALLVLTMSFSFVAIAFAQDDRGALTAAGVFDELARQSGNQTAQARIVTDNVESWYARWHMLSNAKKSLDVTYFIVEKDVFGMSMLGLLLKKAREGVKIRLMMDARGTKELTRTFIGQDHLQELLAFPNVEIKTYNAVSQRLLSVIGNIRHLIGSNHDKIIIADSEWFITGGRNVSMNYFVDPRDAGYVYRDTDVLFRSKGLAAEMQKAFDEEFNSHTAYVLKRDSFGNWVSRALDLEIARRAMNAYMMGNGLLPGDNKIAAKYNEELSKYKHLQSYASYQPFYGDRSYPAIVLDKHSFRGTRNDITPAVSAMIRFAKKEIIIQNPYVILTPEILKALKEANDRGVNIIIHTNSPVSSDSLMTQAFFLEDWPNILKLLPTCKLYAFNGERKLHAKVFVFDREITVAGTYNMDYMSEQINSEVVTAVKSTDFGQRMALRIAEDIKQSVEYKIKVNADGSVKEVFGPSSHSDPGKIKTLKLLKKMGFLKTII</sequence>
<feature type="domain" description="PLD phosphodiesterase" evidence="2">
    <location>
        <begin position="161"/>
        <end position="188"/>
    </location>
</feature>
<name>A0A1F7WY80_9BACT</name>
<evidence type="ECO:0000313" key="3">
    <source>
        <dbReference type="EMBL" id="OGM07647.1"/>
    </source>
</evidence>
<dbReference type="GO" id="GO:0030572">
    <property type="term" value="F:phosphatidyltransferase activity"/>
    <property type="evidence" value="ECO:0007669"/>
    <property type="project" value="UniProtKB-ARBA"/>
</dbReference>
<dbReference type="PANTHER" id="PTHR21248:SF12">
    <property type="entry name" value="CARDIOLIPIN SYNTHASE C"/>
    <property type="match status" value="1"/>
</dbReference>
<dbReference type="InterPro" id="IPR001736">
    <property type="entry name" value="PLipase_D/transphosphatidylase"/>
</dbReference>
<keyword evidence="1" id="KW-0732">Signal</keyword>
<dbReference type="Gene3D" id="3.30.870.10">
    <property type="entry name" value="Endonuclease Chain A"/>
    <property type="match status" value="2"/>
</dbReference>
<accession>A0A1F7WY80</accession>
<feature type="chain" id="PRO_5009533637" description="PLD phosphodiesterase domain-containing protein" evidence="1">
    <location>
        <begin position="28"/>
        <end position="499"/>
    </location>
</feature>
<dbReference type="AlphaFoldDB" id="A0A1F7WY80"/>
<dbReference type="InterPro" id="IPR025202">
    <property type="entry name" value="PLD-like_dom"/>
</dbReference>
<dbReference type="GO" id="GO:0032049">
    <property type="term" value="P:cardiolipin biosynthetic process"/>
    <property type="evidence" value="ECO:0007669"/>
    <property type="project" value="UniProtKB-ARBA"/>
</dbReference>
<protein>
    <recommendedName>
        <fullName evidence="2">PLD phosphodiesterase domain-containing protein</fullName>
    </recommendedName>
</protein>
<feature type="domain" description="PLD phosphodiesterase" evidence="2">
    <location>
        <begin position="397"/>
        <end position="424"/>
    </location>
</feature>
<dbReference type="Pfam" id="PF13091">
    <property type="entry name" value="PLDc_2"/>
    <property type="match status" value="2"/>
</dbReference>
<evidence type="ECO:0000313" key="4">
    <source>
        <dbReference type="Proteomes" id="UP000178735"/>
    </source>
</evidence>
<organism evidence="3 4">
    <name type="scientific">Candidatus Wallbacteria bacterium GWC2_49_35</name>
    <dbReference type="NCBI Taxonomy" id="1817813"/>
    <lineage>
        <taxon>Bacteria</taxon>
        <taxon>Candidatus Walliibacteriota</taxon>
    </lineage>
</organism>
<dbReference type="STRING" id="1817813.A2008_01820"/>
<dbReference type="SMART" id="SM00155">
    <property type="entry name" value="PLDc"/>
    <property type="match status" value="2"/>
</dbReference>
<dbReference type="PANTHER" id="PTHR21248">
    <property type="entry name" value="CARDIOLIPIN SYNTHASE"/>
    <property type="match status" value="1"/>
</dbReference>
<gene>
    <name evidence="3" type="ORF">A2008_01820</name>
</gene>
<comment type="caution">
    <text evidence="3">The sequence shown here is derived from an EMBL/GenBank/DDBJ whole genome shotgun (WGS) entry which is preliminary data.</text>
</comment>
<proteinExistence type="predicted"/>
<dbReference type="Proteomes" id="UP000178735">
    <property type="component" value="Unassembled WGS sequence"/>
</dbReference>
<reference evidence="3 4" key="1">
    <citation type="journal article" date="2016" name="Nat. Commun.">
        <title>Thousands of microbial genomes shed light on interconnected biogeochemical processes in an aquifer system.</title>
        <authorList>
            <person name="Anantharaman K."/>
            <person name="Brown C.T."/>
            <person name="Hug L.A."/>
            <person name="Sharon I."/>
            <person name="Castelle C.J."/>
            <person name="Probst A.J."/>
            <person name="Thomas B.C."/>
            <person name="Singh A."/>
            <person name="Wilkins M.J."/>
            <person name="Karaoz U."/>
            <person name="Brodie E.L."/>
            <person name="Williams K.H."/>
            <person name="Hubbard S.S."/>
            <person name="Banfield J.F."/>
        </authorList>
    </citation>
    <scope>NUCLEOTIDE SEQUENCE [LARGE SCALE GENOMIC DNA]</scope>
</reference>